<dbReference type="PANTHER" id="PTHR43280">
    <property type="entry name" value="ARAC-FAMILY TRANSCRIPTIONAL REGULATOR"/>
    <property type="match status" value="1"/>
</dbReference>
<keyword evidence="4" id="KW-0472">Membrane</keyword>
<evidence type="ECO:0000259" key="5">
    <source>
        <dbReference type="PROSITE" id="PS01124"/>
    </source>
</evidence>
<name>A0A5R9GIM6_9BACL</name>
<dbReference type="PANTHER" id="PTHR43280:SF28">
    <property type="entry name" value="HTH-TYPE TRANSCRIPTIONAL ACTIVATOR RHAS"/>
    <property type="match status" value="1"/>
</dbReference>
<keyword evidence="1" id="KW-0805">Transcription regulation</keyword>
<evidence type="ECO:0000256" key="1">
    <source>
        <dbReference type="ARBA" id="ARBA00023015"/>
    </source>
</evidence>
<dbReference type="InterPro" id="IPR018060">
    <property type="entry name" value="HTH_AraC"/>
</dbReference>
<evidence type="ECO:0000313" key="7">
    <source>
        <dbReference type="Proteomes" id="UP000309676"/>
    </source>
</evidence>
<dbReference type="InterPro" id="IPR009057">
    <property type="entry name" value="Homeodomain-like_sf"/>
</dbReference>
<reference evidence="6 7" key="1">
    <citation type="submission" date="2019-05" db="EMBL/GenBank/DDBJ databases">
        <authorList>
            <person name="Narsing Rao M.P."/>
            <person name="Li W.J."/>
        </authorList>
    </citation>
    <scope>NUCLEOTIDE SEQUENCE [LARGE SCALE GENOMIC DNA]</scope>
    <source>
        <strain evidence="6 7">SYSU_K30003</strain>
    </source>
</reference>
<dbReference type="AlphaFoldDB" id="A0A5R9GIM6"/>
<dbReference type="SMART" id="SM00342">
    <property type="entry name" value="HTH_ARAC"/>
    <property type="match status" value="1"/>
</dbReference>
<dbReference type="Proteomes" id="UP000309676">
    <property type="component" value="Unassembled WGS sequence"/>
</dbReference>
<sequence length="764" mass="86941">MASSFSHGTLGGQSLDGGIGMRKSWFYKLLFSYLPVFFIVISFLIAVFFFSVGEITREAAVTVNRGAAAHTLEVVDHSLRSIEQMMIKELMTTDGIQNFYNETLWDEPFHRMVRPSDKLRDIVTQFPMIHSMYMVRWEDETVLSVDAALPLSRFEDRAFVESYLETGDGSRWTSLRPYKELTNQNATDVVTLVKPYPVPAGDQGVLVVNVRGQSVRQLVQEMFDSGFLQALLVDRAGDTLFATGLEPLPTGRTFTEAQSDYTGWIMKSQIRGGAFYRFASSFNNVLLSSGLAAIIAAVFYITYISKRNYRPLASLTERVHGYAQLKAEQLLRNGGKDEFAFIETALDQMIEQSDELLGQREEHLQSSKRQWVKDTLEGDYDTVSERAWPDKAERYGWNAPRVRAAVLVVEIDRYMEFCERYTKRDQSLLKFLLGNVAHEIALQHGAHIFGEWLTANKWSAFLQLKEGQTTEDVAMLAQGIVTWIQSNVDFQVTIGLGDVVARAEDISASYEQALHALQYKMTLGNCRVIGHWEAPDPSDAASRGGMADFRGLTQSFKLGEPEWETHYERFVEELRTGASPKEELLHQVNYLVYQLSRELSELNADYQRIWSEEAAPRIHRLLKHFDTFEELRTGLGGILTDAQRRMAALREERTYSSTMKEVRRYIADNFSNPDLSLNHLSDAFDLNPKYVSHLFKEEFGEKFVEYLAGVRMEQAKELLAATTLSIQEIALRVGYTHSFSFIRMFKKIVGLTPGDYRKQAAPPS</sequence>
<comment type="caution">
    <text evidence="6">The sequence shown here is derived from an EMBL/GenBank/DDBJ whole genome shotgun (WGS) entry which is preliminary data.</text>
</comment>
<keyword evidence="2" id="KW-0238">DNA-binding</keyword>
<dbReference type="PRINTS" id="PR00032">
    <property type="entry name" value="HTHARAC"/>
</dbReference>
<evidence type="ECO:0000256" key="4">
    <source>
        <dbReference type="SAM" id="Phobius"/>
    </source>
</evidence>
<dbReference type="Gene3D" id="1.10.10.60">
    <property type="entry name" value="Homeodomain-like"/>
    <property type="match status" value="2"/>
</dbReference>
<gene>
    <name evidence="6" type="ORF">FE782_02150</name>
</gene>
<feature type="transmembrane region" description="Helical" evidence="4">
    <location>
        <begin position="30"/>
        <end position="50"/>
    </location>
</feature>
<dbReference type="PROSITE" id="PS00041">
    <property type="entry name" value="HTH_ARAC_FAMILY_1"/>
    <property type="match status" value="1"/>
</dbReference>
<keyword evidence="7" id="KW-1185">Reference proteome</keyword>
<evidence type="ECO:0000256" key="3">
    <source>
        <dbReference type="ARBA" id="ARBA00023163"/>
    </source>
</evidence>
<accession>A0A5R9GIM6</accession>
<feature type="domain" description="HTH araC/xylS-type" evidence="5">
    <location>
        <begin position="660"/>
        <end position="759"/>
    </location>
</feature>
<dbReference type="Pfam" id="PF12833">
    <property type="entry name" value="HTH_18"/>
    <property type="match status" value="1"/>
</dbReference>
<proteinExistence type="predicted"/>
<dbReference type="Gene3D" id="6.10.340.10">
    <property type="match status" value="1"/>
</dbReference>
<dbReference type="PROSITE" id="PS01124">
    <property type="entry name" value="HTH_ARAC_FAMILY_2"/>
    <property type="match status" value="1"/>
</dbReference>
<dbReference type="Pfam" id="PF17853">
    <property type="entry name" value="GGDEF_2"/>
    <property type="match status" value="1"/>
</dbReference>
<dbReference type="GO" id="GO:0003700">
    <property type="term" value="F:DNA-binding transcription factor activity"/>
    <property type="evidence" value="ECO:0007669"/>
    <property type="project" value="InterPro"/>
</dbReference>
<keyword evidence="4" id="KW-1133">Transmembrane helix</keyword>
<dbReference type="GO" id="GO:0043565">
    <property type="term" value="F:sequence-specific DNA binding"/>
    <property type="evidence" value="ECO:0007669"/>
    <property type="project" value="InterPro"/>
</dbReference>
<feature type="transmembrane region" description="Helical" evidence="4">
    <location>
        <begin position="285"/>
        <end position="304"/>
    </location>
</feature>
<dbReference type="InterPro" id="IPR020449">
    <property type="entry name" value="Tscrpt_reg_AraC-type_HTH"/>
</dbReference>
<dbReference type="SUPFAM" id="SSF46689">
    <property type="entry name" value="Homeodomain-like"/>
    <property type="match status" value="1"/>
</dbReference>
<dbReference type="InterPro" id="IPR041522">
    <property type="entry name" value="CdaR_GGDEF"/>
</dbReference>
<protein>
    <submittedName>
        <fullName evidence="6">Helix-turn-helix transcriptional regulator</fullName>
    </submittedName>
</protein>
<keyword evidence="3" id="KW-0804">Transcription</keyword>
<organism evidence="6 7">
    <name type="scientific">Paenibacillus antri</name>
    <dbReference type="NCBI Taxonomy" id="2582848"/>
    <lineage>
        <taxon>Bacteria</taxon>
        <taxon>Bacillati</taxon>
        <taxon>Bacillota</taxon>
        <taxon>Bacilli</taxon>
        <taxon>Bacillales</taxon>
        <taxon>Paenibacillaceae</taxon>
        <taxon>Paenibacillus</taxon>
    </lineage>
</organism>
<dbReference type="InterPro" id="IPR018062">
    <property type="entry name" value="HTH_AraC-typ_CS"/>
</dbReference>
<keyword evidence="4" id="KW-0812">Transmembrane</keyword>
<evidence type="ECO:0000256" key="2">
    <source>
        <dbReference type="ARBA" id="ARBA00023125"/>
    </source>
</evidence>
<dbReference type="EMBL" id="VCIW01000001">
    <property type="protein sequence ID" value="TLS54170.1"/>
    <property type="molecule type" value="Genomic_DNA"/>
</dbReference>
<evidence type="ECO:0000313" key="6">
    <source>
        <dbReference type="EMBL" id="TLS54170.1"/>
    </source>
</evidence>